<dbReference type="AlphaFoldDB" id="A0A1A3P1K1"/>
<dbReference type="EMBL" id="LZLS01000099">
    <property type="protein sequence ID" value="OBK27149.1"/>
    <property type="molecule type" value="Genomic_DNA"/>
</dbReference>
<dbReference type="OrthoDB" id="3681637at2"/>
<gene>
    <name evidence="1" type="ORF">A5634_23425</name>
</gene>
<reference evidence="1 2" key="1">
    <citation type="submission" date="2016-06" db="EMBL/GenBank/DDBJ databases">
        <authorList>
            <person name="Kjaerup R.B."/>
            <person name="Dalgaard T.S."/>
            <person name="Juul-Madsen H.R."/>
        </authorList>
    </citation>
    <scope>NUCLEOTIDE SEQUENCE [LARGE SCALE GENOMIC DNA]</scope>
    <source>
        <strain evidence="1 2">1165133.8</strain>
    </source>
</reference>
<evidence type="ECO:0000313" key="2">
    <source>
        <dbReference type="Proteomes" id="UP000093928"/>
    </source>
</evidence>
<evidence type="ECO:0008006" key="3">
    <source>
        <dbReference type="Google" id="ProtNLM"/>
    </source>
</evidence>
<dbReference type="CDD" id="cd07812">
    <property type="entry name" value="SRPBCC"/>
    <property type="match status" value="1"/>
</dbReference>
<accession>A0A1A3P1K1</accession>
<dbReference type="SUPFAM" id="SSF55961">
    <property type="entry name" value="Bet v1-like"/>
    <property type="match status" value="1"/>
</dbReference>
<comment type="caution">
    <text evidence="1">The sequence shown here is derived from an EMBL/GenBank/DDBJ whole genome shotgun (WGS) entry which is preliminary data.</text>
</comment>
<dbReference type="RefSeq" id="WP_065144122.1">
    <property type="nucleotide sequence ID" value="NZ_LZLS01000099.1"/>
</dbReference>
<evidence type="ECO:0000313" key="1">
    <source>
        <dbReference type="EMBL" id="OBK27149.1"/>
    </source>
</evidence>
<dbReference type="Pfam" id="PF10604">
    <property type="entry name" value="Polyketide_cyc2"/>
    <property type="match status" value="1"/>
</dbReference>
<organism evidence="1 2">
    <name type="scientific">Mycobacterium asiaticum</name>
    <dbReference type="NCBI Taxonomy" id="1790"/>
    <lineage>
        <taxon>Bacteria</taxon>
        <taxon>Bacillati</taxon>
        <taxon>Actinomycetota</taxon>
        <taxon>Actinomycetes</taxon>
        <taxon>Mycobacteriales</taxon>
        <taxon>Mycobacteriaceae</taxon>
        <taxon>Mycobacterium</taxon>
    </lineage>
</organism>
<dbReference type="Proteomes" id="UP000093928">
    <property type="component" value="Unassembled WGS sequence"/>
</dbReference>
<dbReference type="InterPro" id="IPR023393">
    <property type="entry name" value="START-like_dom_sf"/>
</dbReference>
<proteinExistence type="predicted"/>
<dbReference type="Gene3D" id="3.30.530.20">
    <property type="match status" value="1"/>
</dbReference>
<sequence length="145" mass="15523">MASVDLTLDVPMTPQDMWDHVSDLSTLGDWLVLHEGWRSDLPDVDDIAEGTQIVGVARSKGLRNRVTWTITKWDPPHEVAMSGDGKGGAKYKVTLTVTPAQDAATLGLSVELGGRAFFGPIGSAAARAAKGDVQKSLDQFVELYG</sequence>
<protein>
    <recommendedName>
        <fullName evidence="3">SRPBCC family protein</fullName>
    </recommendedName>
</protein>
<name>A0A1A3P1K1_MYCAS</name>
<dbReference type="InterPro" id="IPR019587">
    <property type="entry name" value="Polyketide_cyclase/dehydratase"/>
</dbReference>